<dbReference type="SUPFAM" id="SSF47413">
    <property type="entry name" value="lambda repressor-like DNA-binding domains"/>
    <property type="match status" value="1"/>
</dbReference>
<dbReference type="InterPro" id="IPR010982">
    <property type="entry name" value="Lambda_DNA-bd_dom_sf"/>
</dbReference>
<dbReference type="InterPro" id="IPR013096">
    <property type="entry name" value="Cupin_2"/>
</dbReference>
<evidence type="ECO:0000313" key="4">
    <source>
        <dbReference type="EMBL" id="NJA88843.1"/>
    </source>
</evidence>
<dbReference type="PANTHER" id="PTHR46797">
    <property type="entry name" value="HTH-TYPE TRANSCRIPTIONAL REGULATOR"/>
    <property type="match status" value="1"/>
</dbReference>
<feature type="region of interest" description="Disordered" evidence="2">
    <location>
        <begin position="1"/>
        <end position="58"/>
    </location>
</feature>
<dbReference type="Pfam" id="PF01381">
    <property type="entry name" value="HTH_3"/>
    <property type="match status" value="1"/>
</dbReference>
<protein>
    <submittedName>
        <fullName evidence="4">Helix-turn-helix domain-containing protein</fullName>
    </submittedName>
</protein>
<keyword evidence="1" id="KW-0238">DNA-binding</keyword>
<name>A0ABX0WGI6_9RHOO</name>
<gene>
    <name evidence="4" type="ORF">HCX48_06355</name>
</gene>
<evidence type="ECO:0000259" key="3">
    <source>
        <dbReference type="PROSITE" id="PS50943"/>
    </source>
</evidence>
<dbReference type="EMBL" id="JAATWB010000003">
    <property type="protein sequence ID" value="NJA88843.1"/>
    <property type="molecule type" value="Genomic_DNA"/>
</dbReference>
<feature type="domain" description="HTH cro/C1-type" evidence="3">
    <location>
        <begin position="81"/>
        <end position="135"/>
    </location>
</feature>
<evidence type="ECO:0000256" key="2">
    <source>
        <dbReference type="SAM" id="MobiDB-lite"/>
    </source>
</evidence>
<dbReference type="Gene3D" id="1.10.260.40">
    <property type="entry name" value="lambda repressor-like DNA-binding domains"/>
    <property type="match status" value="1"/>
</dbReference>
<sequence length="259" mass="28579">MRTTPPTRWARPSSRDKGSASVYKESTSPNEEGDATALLDPPSRPKAHKVVAPPPPAFAPAATHLAHDDDDELPQLVGKNLKKLRKQHRFSLDRLAQRSGVSRAMLGQIELGRSVPTIRLLWRIAQAFKVPVSAFLDDGENASTVVLTRQESRVLASHDGQVTSRALFPFHGSRQVEFYEMRFAPGILERSDPHPPATTENLVVASGELELQVDTHSYRLGTGDAIHFDADVAHSYRNPGDVDAQAFVVISYPDEAEYR</sequence>
<dbReference type="InterPro" id="IPR011051">
    <property type="entry name" value="RmlC_Cupin_sf"/>
</dbReference>
<dbReference type="CDD" id="cd02209">
    <property type="entry name" value="cupin_XRE_C"/>
    <property type="match status" value="1"/>
</dbReference>
<dbReference type="Pfam" id="PF07883">
    <property type="entry name" value="Cupin_2"/>
    <property type="match status" value="1"/>
</dbReference>
<dbReference type="SMART" id="SM00530">
    <property type="entry name" value="HTH_XRE"/>
    <property type="match status" value="1"/>
</dbReference>
<dbReference type="InterPro" id="IPR001387">
    <property type="entry name" value="Cro/C1-type_HTH"/>
</dbReference>
<dbReference type="CDD" id="cd00093">
    <property type="entry name" value="HTH_XRE"/>
    <property type="match status" value="1"/>
</dbReference>
<evidence type="ECO:0000313" key="5">
    <source>
        <dbReference type="Proteomes" id="UP000720344"/>
    </source>
</evidence>
<dbReference type="Proteomes" id="UP000720344">
    <property type="component" value="Unassembled WGS sequence"/>
</dbReference>
<accession>A0ABX0WGI6</accession>
<evidence type="ECO:0000256" key="1">
    <source>
        <dbReference type="ARBA" id="ARBA00023125"/>
    </source>
</evidence>
<dbReference type="PANTHER" id="PTHR46797:SF1">
    <property type="entry name" value="METHYLPHOSPHONATE SYNTHASE"/>
    <property type="match status" value="1"/>
</dbReference>
<dbReference type="PROSITE" id="PS50943">
    <property type="entry name" value="HTH_CROC1"/>
    <property type="match status" value="1"/>
</dbReference>
<reference evidence="5" key="1">
    <citation type="submission" date="2020-03" db="EMBL/GenBank/DDBJ databases">
        <title>Whole-genome sequence of the purple nonsulfur bacterium Rhodocyclus tenuis DSM112.</title>
        <authorList>
            <person name="Kyndt J.A."/>
            <person name="Meyer T.E."/>
        </authorList>
    </citation>
    <scope>NUCLEOTIDE SEQUENCE [LARGE SCALE GENOMIC DNA]</scope>
    <source>
        <strain evidence="5">DSM 112</strain>
    </source>
</reference>
<keyword evidence="5" id="KW-1185">Reference proteome</keyword>
<comment type="caution">
    <text evidence="4">The sequence shown here is derived from an EMBL/GenBank/DDBJ whole genome shotgun (WGS) entry which is preliminary data.</text>
</comment>
<dbReference type="Gene3D" id="2.60.120.10">
    <property type="entry name" value="Jelly Rolls"/>
    <property type="match status" value="1"/>
</dbReference>
<dbReference type="InterPro" id="IPR050807">
    <property type="entry name" value="TransReg_Diox_bact_type"/>
</dbReference>
<dbReference type="SUPFAM" id="SSF51182">
    <property type="entry name" value="RmlC-like cupins"/>
    <property type="match status" value="1"/>
</dbReference>
<dbReference type="InterPro" id="IPR014710">
    <property type="entry name" value="RmlC-like_jellyroll"/>
</dbReference>
<organism evidence="4 5">
    <name type="scientific">Rhodocyclus gracilis</name>
    <dbReference type="NCBI Taxonomy" id="2929842"/>
    <lineage>
        <taxon>Bacteria</taxon>
        <taxon>Pseudomonadati</taxon>
        <taxon>Pseudomonadota</taxon>
        <taxon>Betaproteobacteria</taxon>
        <taxon>Rhodocyclales</taxon>
        <taxon>Rhodocyclaceae</taxon>
        <taxon>Rhodocyclus</taxon>
    </lineage>
</organism>
<proteinExistence type="predicted"/>